<keyword evidence="2" id="KW-0012">Acyltransferase</keyword>
<gene>
    <name evidence="4" type="ORF">G7070_13715</name>
</gene>
<dbReference type="InterPro" id="IPR016181">
    <property type="entry name" value="Acyl_CoA_acyltransferase"/>
</dbReference>
<protein>
    <submittedName>
        <fullName evidence="4">GNAT family N-acetyltransferase</fullName>
    </submittedName>
</protein>
<keyword evidence="1 4" id="KW-0808">Transferase</keyword>
<organism evidence="4 5">
    <name type="scientific">Propioniciclava coleopterorum</name>
    <dbReference type="NCBI Taxonomy" id="2714937"/>
    <lineage>
        <taxon>Bacteria</taxon>
        <taxon>Bacillati</taxon>
        <taxon>Actinomycetota</taxon>
        <taxon>Actinomycetes</taxon>
        <taxon>Propionibacteriales</taxon>
        <taxon>Propionibacteriaceae</taxon>
        <taxon>Propioniciclava</taxon>
    </lineage>
</organism>
<evidence type="ECO:0000313" key="4">
    <source>
        <dbReference type="EMBL" id="QIK73122.1"/>
    </source>
</evidence>
<dbReference type="KEGG" id="prv:G7070_13715"/>
<evidence type="ECO:0000256" key="1">
    <source>
        <dbReference type="ARBA" id="ARBA00022679"/>
    </source>
</evidence>
<dbReference type="GO" id="GO:0016747">
    <property type="term" value="F:acyltransferase activity, transferring groups other than amino-acyl groups"/>
    <property type="evidence" value="ECO:0007669"/>
    <property type="project" value="InterPro"/>
</dbReference>
<name>A0A6G7Y8H8_9ACTN</name>
<reference evidence="4 5" key="1">
    <citation type="submission" date="2020-03" db="EMBL/GenBank/DDBJ databases">
        <title>Propioniciclava sp. nov., isolated from Hydrophilus acuminatus.</title>
        <authorList>
            <person name="Hyun D.-W."/>
            <person name="Bae J.-W."/>
        </authorList>
    </citation>
    <scope>NUCLEOTIDE SEQUENCE [LARGE SCALE GENOMIC DNA]</scope>
    <source>
        <strain evidence="4 5">HDW11</strain>
    </source>
</reference>
<dbReference type="Pfam" id="PF00583">
    <property type="entry name" value="Acetyltransf_1"/>
    <property type="match status" value="1"/>
</dbReference>
<evidence type="ECO:0000313" key="5">
    <source>
        <dbReference type="Proteomes" id="UP000501058"/>
    </source>
</evidence>
<dbReference type="Proteomes" id="UP000501058">
    <property type="component" value="Chromosome"/>
</dbReference>
<dbReference type="InterPro" id="IPR000182">
    <property type="entry name" value="GNAT_dom"/>
</dbReference>
<dbReference type="Gene3D" id="3.40.630.30">
    <property type="match status" value="1"/>
</dbReference>
<dbReference type="AlphaFoldDB" id="A0A6G7Y8H8"/>
<keyword evidence="5" id="KW-1185">Reference proteome</keyword>
<dbReference type="CDD" id="cd04301">
    <property type="entry name" value="NAT_SF"/>
    <property type="match status" value="1"/>
</dbReference>
<dbReference type="PANTHER" id="PTHR43877">
    <property type="entry name" value="AMINOALKYLPHOSPHONATE N-ACETYLTRANSFERASE-RELATED-RELATED"/>
    <property type="match status" value="1"/>
</dbReference>
<evidence type="ECO:0000259" key="3">
    <source>
        <dbReference type="PROSITE" id="PS51186"/>
    </source>
</evidence>
<feature type="domain" description="N-acetyltransferase" evidence="3">
    <location>
        <begin position="12"/>
        <end position="182"/>
    </location>
</feature>
<sequence length="185" mass="19926">MTRVNDAPRTPDSCRLALPSEAERLAAIQRRSWEQQFPGDVARSILGHLDLATMTQSWETAIARPPLAKLRVLVAVEDGRPVGFAAVGPSDDPDADPAADGLVGEFIIDPPAQNQGHGSRLLNAVADTLRADSFSRATWWVRSNDDRLRALLESSGWAADGAHQAVGTDEDAAPVKMLRFHTALA</sequence>
<dbReference type="SUPFAM" id="SSF55729">
    <property type="entry name" value="Acyl-CoA N-acyltransferases (Nat)"/>
    <property type="match status" value="1"/>
</dbReference>
<evidence type="ECO:0000256" key="2">
    <source>
        <dbReference type="ARBA" id="ARBA00023315"/>
    </source>
</evidence>
<proteinExistence type="predicted"/>
<dbReference type="InterPro" id="IPR050832">
    <property type="entry name" value="Bact_Acetyltransf"/>
</dbReference>
<dbReference type="PROSITE" id="PS51186">
    <property type="entry name" value="GNAT"/>
    <property type="match status" value="1"/>
</dbReference>
<dbReference type="EMBL" id="CP049865">
    <property type="protein sequence ID" value="QIK73122.1"/>
    <property type="molecule type" value="Genomic_DNA"/>
</dbReference>
<accession>A0A6G7Y8H8</accession>